<accession>A0ABR7QZ56</accession>
<feature type="signal peptide" evidence="1">
    <location>
        <begin position="1"/>
        <end position="22"/>
    </location>
</feature>
<feature type="chain" id="PRO_5045249721" evidence="1">
    <location>
        <begin position="23"/>
        <end position="171"/>
    </location>
</feature>
<dbReference type="NCBIfam" id="TIGR03352">
    <property type="entry name" value="VI_chp_3"/>
    <property type="match status" value="1"/>
</dbReference>
<dbReference type="PROSITE" id="PS51257">
    <property type="entry name" value="PROKAR_LIPOPROTEIN"/>
    <property type="match status" value="1"/>
</dbReference>
<keyword evidence="2" id="KW-0449">Lipoprotein</keyword>
<keyword evidence="1" id="KW-0732">Signal</keyword>
<evidence type="ECO:0000256" key="1">
    <source>
        <dbReference type="SAM" id="SignalP"/>
    </source>
</evidence>
<comment type="caution">
    <text evidence="2">The sequence shown here is derived from an EMBL/GenBank/DDBJ whole genome shotgun (WGS) entry which is preliminary data.</text>
</comment>
<proteinExistence type="predicted"/>
<dbReference type="RefSeq" id="WP_187755941.1">
    <property type="nucleotide sequence ID" value="NZ_JABURY010000018.1"/>
</dbReference>
<protein>
    <submittedName>
        <fullName evidence="2">Type VI secretion system lipoprotein TssJ</fullName>
    </submittedName>
</protein>
<dbReference type="Gene3D" id="2.60.40.4150">
    <property type="entry name" value="Type VI secretion system, lipoprotein SciN"/>
    <property type="match status" value="1"/>
</dbReference>
<name>A0ABR7QZ56_9GAMM</name>
<dbReference type="EMBL" id="JABURY010000018">
    <property type="protein sequence ID" value="MBC9131501.1"/>
    <property type="molecule type" value="Genomic_DNA"/>
</dbReference>
<dbReference type="Pfam" id="PF12790">
    <property type="entry name" value="T6SS-SciN"/>
    <property type="match status" value="1"/>
</dbReference>
<dbReference type="Proteomes" id="UP000651208">
    <property type="component" value="Unassembled WGS sequence"/>
</dbReference>
<reference evidence="2 3" key="1">
    <citation type="submission" date="2020-06" db="EMBL/GenBank/DDBJ databases">
        <title>Frischella cerana isolated from Apis cerana gut homogenate.</title>
        <authorList>
            <person name="Wolter L.A."/>
            <person name="Suenami S."/>
            <person name="Miyazaki R."/>
        </authorList>
    </citation>
    <scope>NUCLEOTIDE SEQUENCE [LARGE SCALE GENOMIC DNA]</scope>
    <source>
        <strain evidence="2 3">Ac13</strain>
    </source>
</reference>
<evidence type="ECO:0000313" key="3">
    <source>
        <dbReference type="Proteomes" id="UP000651208"/>
    </source>
</evidence>
<dbReference type="PANTHER" id="PTHR37625">
    <property type="entry name" value="OUTER MEMBRANE LIPOPROTEIN-RELATED"/>
    <property type="match status" value="1"/>
</dbReference>
<gene>
    <name evidence="2" type="primary">tssJ</name>
    <name evidence="2" type="ORF">FcAc13_09305</name>
</gene>
<dbReference type="PANTHER" id="PTHR37625:SF4">
    <property type="entry name" value="OUTER MEMBRANE LIPOPROTEIN"/>
    <property type="match status" value="1"/>
</dbReference>
<dbReference type="InterPro" id="IPR017734">
    <property type="entry name" value="T6SS_SciN"/>
</dbReference>
<keyword evidence="3" id="KW-1185">Reference proteome</keyword>
<sequence length="171" mass="19017">MKAFNNIIYLALCIVLTGCGLAQSVSEGTANVAKAIFIWDVRTVHLDFTARAELNIDDNHQSSPVMIRIYQLKEPKSFESATYSSLVQNDQETLAASLLATKEIVLKPKTSISIDMPFDKEADYVGIIALFKDPDIKANNWRILLKRGDLNINSPRSIIANKFSITLVAEE</sequence>
<evidence type="ECO:0000313" key="2">
    <source>
        <dbReference type="EMBL" id="MBC9131501.1"/>
    </source>
</evidence>
<organism evidence="2 3">
    <name type="scientific">Frischella japonica</name>
    <dbReference type="NCBI Taxonomy" id="2741544"/>
    <lineage>
        <taxon>Bacteria</taxon>
        <taxon>Pseudomonadati</taxon>
        <taxon>Pseudomonadota</taxon>
        <taxon>Gammaproteobacteria</taxon>
        <taxon>Orbales</taxon>
        <taxon>Orbaceae</taxon>
        <taxon>Frischella</taxon>
    </lineage>
</organism>
<dbReference type="InterPro" id="IPR038706">
    <property type="entry name" value="Type_VI_SciN-like_sf"/>
</dbReference>